<keyword evidence="2" id="KW-0479">Metal-binding</keyword>
<gene>
    <name evidence="6" type="ORF">H9717_00400</name>
</gene>
<dbReference type="Gene3D" id="3.50.50.60">
    <property type="entry name" value="FAD/NAD(P)-binding domain"/>
    <property type="match status" value="1"/>
</dbReference>
<dbReference type="PANTHER" id="PTHR43498:SF1">
    <property type="entry name" value="COB--COM HETERODISULFIDE REDUCTASE IRON-SULFUR SUBUNIT A"/>
    <property type="match status" value="1"/>
</dbReference>
<evidence type="ECO:0000313" key="7">
    <source>
        <dbReference type="Proteomes" id="UP000886858"/>
    </source>
</evidence>
<dbReference type="InterPro" id="IPR036188">
    <property type="entry name" value="FAD/NAD-bd_sf"/>
</dbReference>
<reference evidence="6" key="1">
    <citation type="journal article" date="2021" name="PeerJ">
        <title>Extensive microbial diversity within the chicken gut microbiome revealed by metagenomics and culture.</title>
        <authorList>
            <person name="Gilroy R."/>
            <person name="Ravi A."/>
            <person name="Getino M."/>
            <person name="Pursley I."/>
            <person name="Horton D.L."/>
            <person name="Alikhan N.F."/>
            <person name="Baker D."/>
            <person name="Gharbi K."/>
            <person name="Hall N."/>
            <person name="Watson M."/>
            <person name="Adriaenssens E.M."/>
            <person name="Foster-Nyarko E."/>
            <person name="Jarju S."/>
            <person name="Secka A."/>
            <person name="Antonio M."/>
            <person name="Oren A."/>
            <person name="Chaudhuri R.R."/>
            <person name="La Ragione R."/>
            <person name="Hildebrand F."/>
            <person name="Pallen M.J."/>
        </authorList>
    </citation>
    <scope>NUCLEOTIDE SEQUENCE</scope>
    <source>
        <strain evidence="6">CHK179-7159</strain>
    </source>
</reference>
<evidence type="ECO:0000256" key="1">
    <source>
        <dbReference type="ARBA" id="ARBA00022485"/>
    </source>
</evidence>
<evidence type="ECO:0000256" key="5">
    <source>
        <dbReference type="ARBA" id="ARBA00023014"/>
    </source>
</evidence>
<dbReference type="Pfam" id="PF12831">
    <property type="entry name" value="FAD_oxidored"/>
    <property type="match status" value="3"/>
</dbReference>
<comment type="caution">
    <text evidence="6">The sequence shown here is derived from an EMBL/GenBank/DDBJ whole genome shotgun (WGS) entry which is preliminary data.</text>
</comment>
<keyword evidence="5" id="KW-0411">Iron-sulfur</keyword>
<dbReference type="GO" id="GO:0046872">
    <property type="term" value="F:metal ion binding"/>
    <property type="evidence" value="ECO:0007669"/>
    <property type="project" value="UniProtKB-KW"/>
</dbReference>
<evidence type="ECO:0000256" key="4">
    <source>
        <dbReference type="ARBA" id="ARBA00023004"/>
    </source>
</evidence>
<dbReference type="GO" id="GO:0016491">
    <property type="term" value="F:oxidoreductase activity"/>
    <property type="evidence" value="ECO:0007669"/>
    <property type="project" value="UniProtKB-KW"/>
</dbReference>
<sequence length="971" mass="108128">MEKTFDYIIYEGSLAGCLAAVEMSRRGCSVALIERRGFLGSDITATFHEYDGNKDSSHPVVREMLDLCRDEGGHPAEIGDIKRKLLDWVEENNVQVFFFLEPCALFLERTETQETACGVLLGSKWGYFLIRGKCIMDAGQKSVLREMADGKLWEHRSMASAALRYQTKAGEEIPQQGGSLTELVEALETAWPALTMQEKKEAEGILYRTYPQGNASFLEVVFPVGKTEKTGGMFLKGQRAMLIAVKLLQRVFPRADLTAELFCYEPYAGEACRMEACKTVKNLYSIHAGEELVSGLEKIEAWLSDGVTETSFTDVFSEKFFRNGELVLNLTDFEKEDWDDCEVKLPLQKLTMKNSGQLAEMAEAEVIIAGGGTAGVAAAMGAARNGAHTLIAEYHCGFGGTQTYGAITGYYFCHKDGFANQFTKEMEAYGLKNSIAGRMLWYGHAMEQEGIERYNNMTVCDVIKEADAVRGIVVVHEGKWGRLCGDVIVDATGDGDLMEYAGVPCSLGAKDSGNVQDCGLMHYHGGGYNLDAVFQSKYEEVLRAVRMAHHFGGGIDFSPLLTPREGRTFEGEYVISMSDIFLKTRFPDAIAMAYTDNDPHGEMSSLLSYMGMMPFHGDAYAVEVPYRACIPKGISGLLAASKSISGTQDAAAFLRMAGDLQNRGYAIGIAAAMAVSEHCDIRDIRMDTLQGILRHMHILDAEHFKKRESHYDRKDLLEGLKAEDADSMRQVLCLPAKEAVSAVMEEYLKHPDNLPLGLALAWFGEREAVPRLKTVLKDLAEKENIDDYNDKNMIKPGNNLGGIVGKNSDYWRINQLLTVFALLEEEGITESVRTLLEKFTSGGSTMRSDTEYVSRRWDLHKIPHYDRLRTLLLYIRKKPSPKYLTALEGLAEREGLLGFLGNERQNEALQSGQEDRCTGRYYQSAYMELSLGEALYQCGSQLGKEILERGLTDVHYILRRRAYQILNPTTG</sequence>
<name>A0A9D2I2A1_9FIRM</name>
<dbReference type="PANTHER" id="PTHR43498">
    <property type="entry name" value="FERREDOXIN:COB-COM HETERODISULFIDE REDUCTASE SUBUNIT A"/>
    <property type="match status" value="1"/>
</dbReference>
<evidence type="ECO:0000256" key="3">
    <source>
        <dbReference type="ARBA" id="ARBA00023002"/>
    </source>
</evidence>
<dbReference type="InterPro" id="IPR039650">
    <property type="entry name" value="HdrA-like"/>
</dbReference>
<accession>A0A9D2I2A1</accession>
<dbReference type="EMBL" id="DWYY01000003">
    <property type="protein sequence ID" value="HJA91580.1"/>
    <property type="molecule type" value="Genomic_DNA"/>
</dbReference>
<proteinExistence type="predicted"/>
<dbReference type="Proteomes" id="UP000886858">
    <property type="component" value="Unassembled WGS sequence"/>
</dbReference>
<keyword evidence="3" id="KW-0560">Oxidoreductase</keyword>
<reference evidence="6" key="2">
    <citation type="submission" date="2021-04" db="EMBL/GenBank/DDBJ databases">
        <authorList>
            <person name="Gilroy R."/>
        </authorList>
    </citation>
    <scope>NUCLEOTIDE SEQUENCE</scope>
    <source>
        <strain evidence="6">CHK179-7159</strain>
    </source>
</reference>
<evidence type="ECO:0000256" key="2">
    <source>
        <dbReference type="ARBA" id="ARBA00022723"/>
    </source>
</evidence>
<protein>
    <submittedName>
        <fullName evidence="6">FAD-dependent oxidoreductase</fullName>
    </submittedName>
</protein>
<organism evidence="6 7">
    <name type="scientific">Candidatus Eisenbergiella merdipullorum</name>
    <dbReference type="NCBI Taxonomy" id="2838553"/>
    <lineage>
        <taxon>Bacteria</taxon>
        <taxon>Bacillati</taxon>
        <taxon>Bacillota</taxon>
        <taxon>Clostridia</taxon>
        <taxon>Lachnospirales</taxon>
        <taxon>Lachnospiraceae</taxon>
        <taxon>Eisenbergiella</taxon>
    </lineage>
</organism>
<dbReference type="SUPFAM" id="SSF51905">
    <property type="entry name" value="FAD/NAD(P)-binding domain"/>
    <property type="match status" value="2"/>
</dbReference>
<evidence type="ECO:0000313" key="6">
    <source>
        <dbReference type="EMBL" id="HJA91580.1"/>
    </source>
</evidence>
<dbReference type="GO" id="GO:0051539">
    <property type="term" value="F:4 iron, 4 sulfur cluster binding"/>
    <property type="evidence" value="ECO:0007669"/>
    <property type="project" value="UniProtKB-KW"/>
</dbReference>
<keyword evidence="1" id="KW-0004">4Fe-4S</keyword>
<dbReference type="AlphaFoldDB" id="A0A9D2I2A1"/>
<keyword evidence="4" id="KW-0408">Iron</keyword>